<feature type="chain" id="PRO_5038340770" evidence="1">
    <location>
        <begin position="17"/>
        <end position="381"/>
    </location>
</feature>
<reference evidence="2" key="1">
    <citation type="journal article" date="2021" name="PeerJ">
        <title>Extensive microbial diversity within the chicken gut microbiome revealed by metagenomics and culture.</title>
        <authorList>
            <person name="Gilroy R."/>
            <person name="Ravi A."/>
            <person name="Getino M."/>
            <person name="Pursley I."/>
            <person name="Horton D.L."/>
            <person name="Alikhan N.F."/>
            <person name="Baker D."/>
            <person name="Gharbi K."/>
            <person name="Hall N."/>
            <person name="Watson M."/>
            <person name="Adriaenssens E.M."/>
            <person name="Foster-Nyarko E."/>
            <person name="Jarju S."/>
            <person name="Secka A."/>
            <person name="Antonio M."/>
            <person name="Oren A."/>
            <person name="Chaudhuri R.R."/>
            <person name="La Ragione R."/>
            <person name="Hildebrand F."/>
            <person name="Pallen M.J."/>
        </authorList>
    </citation>
    <scope>NUCLEOTIDE SEQUENCE</scope>
    <source>
        <strain evidence="2">ChiHjej12B11-9795</strain>
    </source>
</reference>
<dbReference type="AlphaFoldDB" id="A0A9D2HVQ1"/>
<dbReference type="Proteomes" id="UP000823862">
    <property type="component" value="Unassembled WGS sequence"/>
</dbReference>
<proteinExistence type="predicted"/>
<evidence type="ECO:0000313" key="3">
    <source>
        <dbReference type="Proteomes" id="UP000823862"/>
    </source>
</evidence>
<dbReference type="Gene3D" id="2.120.10.30">
    <property type="entry name" value="TolB, C-terminal domain"/>
    <property type="match status" value="1"/>
</dbReference>
<name>A0A9D2HVQ1_9BACE</name>
<dbReference type="PROSITE" id="PS51257">
    <property type="entry name" value="PROKAR_LIPOPROTEIN"/>
    <property type="match status" value="1"/>
</dbReference>
<reference evidence="2" key="2">
    <citation type="submission" date="2021-04" db="EMBL/GenBank/DDBJ databases">
        <authorList>
            <person name="Gilroy R."/>
        </authorList>
    </citation>
    <scope>NUCLEOTIDE SEQUENCE</scope>
    <source>
        <strain evidence="2">ChiHjej12B11-9795</strain>
    </source>
</reference>
<comment type="caution">
    <text evidence="2">The sequence shown here is derived from an EMBL/GenBank/DDBJ whole genome shotgun (WGS) entry which is preliminary data.</text>
</comment>
<accession>A0A9D2HVQ1</accession>
<protein>
    <submittedName>
        <fullName evidence="2">6-bladed beta-propeller</fullName>
    </submittedName>
</protein>
<dbReference type="InterPro" id="IPR011042">
    <property type="entry name" value="6-blade_b-propeller_TolB-like"/>
</dbReference>
<keyword evidence="1" id="KW-0732">Signal</keyword>
<dbReference type="Pfam" id="PF17170">
    <property type="entry name" value="DUF5128"/>
    <property type="match status" value="1"/>
</dbReference>
<evidence type="ECO:0000256" key="1">
    <source>
        <dbReference type="SAM" id="SignalP"/>
    </source>
</evidence>
<sequence length="381" mass="43162">MMKKMIFACAALSLLAACQSSPKKTESQNTENAFVVLNDNDVTQKKDVKLSELTEDFRIIRMDNRDEALFQFGGAYFSDNYICIKQRRAQAPLKLFDKTGKFLCDVGSVGQGPGEYTSIYDALIDEKNGNIYVAPFAWNPRILKYGFDGKFKGEITLKGNINKGKLYLQPDGTLSMVHLCFQDLDGTFTGANIQPNDTSRTQYVFHKSVASNFRDAGGMNVGFNNEIWSYRNTDTFSFQTTFNDTVYHYDAANNQMTPRFLYAMNPEVRKTGWFIVNELPHHFAIIVVAGEKSRKVLMDKKTGEAYEATFINDFMGNMGAGINFEDGYYFSCAEPMELQEWIEETLASGDCPKDEVEKLTKLKDSLHENDNNILMIAKLKK</sequence>
<dbReference type="EMBL" id="DWZI01000035">
    <property type="protein sequence ID" value="HJA85830.1"/>
    <property type="molecule type" value="Genomic_DNA"/>
</dbReference>
<feature type="signal peptide" evidence="1">
    <location>
        <begin position="1"/>
        <end position="16"/>
    </location>
</feature>
<gene>
    <name evidence="2" type="ORF">H9950_06515</name>
</gene>
<organism evidence="2 3">
    <name type="scientific">Candidatus Bacteroides avicola</name>
    <dbReference type="NCBI Taxonomy" id="2838468"/>
    <lineage>
        <taxon>Bacteria</taxon>
        <taxon>Pseudomonadati</taxon>
        <taxon>Bacteroidota</taxon>
        <taxon>Bacteroidia</taxon>
        <taxon>Bacteroidales</taxon>
        <taxon>Bacteroidaceae</taxon>
        <taxon>Bacteroides</taxon>
    </lineage>
</organism>
<evidence type="ECO:0000313" key="2">
    <source>
        <dbReference type="EMBL" id="HJA85830.1"/>
    </source>
</evidence>